<keyword evidence="2" id="KW-1185">Reference proteome</keyword>
<sequence length="79" mass="8941">MLYVILVSSKIPTDNSAVNRCIYIESSFSALESEIGEYLVVSVIFIQRSTAHECFKGVSPFFDIKFSWIEEQVIISSVE</sequence>
<dbReference type="RefSeq" id="WP_146195838.1">
    <property type="nucleotide sequence ID" value="NZ_BDUD01000001.1"/>
</dbReference>
<evidence type="ECO:0000313" key="2">
    <source>
        <dbReference type="Proteomes" id="UP000245124"/>
    </source>
</evidence>
<accession>A0A2R5FML5</accession>
<gene>
    <name evidence="1" type="ORF">NIES4072_36960</name>
</gene>
<dbReference type="EMBL" id="BDUD01000001">
    <property type="protein sequence ID" value="GBG20027.1"/>
    <property type="molecule type" value="Genomic_DNA"/>
</dbReference>
<dbReference type="AlphaFoldDB" id="A0A2R5FML5"/>
<reference evidence="1 2" key="1">
    <citation type="submission" date="2017-06" db="EMBL/GenBank/DDBJ databases">
        <title>Genome sequencing of cyanobaciteial culture collection at National Institute for Environmental Studies (NIES).</title>
        <authorList>
            <person name="Hirose Y."/>
            <person name="Shimura Y."/>
            <person name="Fujisawa T."/>
            <person name="Nakamura Y."/>
            <person name="Kawachi M."/>
        </authorList>
    </citation>
    <scope>NUCLEOTIDE SEQUENCE [LARGE SCALE GENOMIC DNA]</scope>
    <source>
        <strain evidence="1 2">NIES-4072</strain>
    </source>
</reference>
<name>A0A2R5FML5_NOSCO</name>
<dbReference type="Proteomes" id="UP000245124">
    <property type="component" value="Unassembled WGS sequence"/>
</dbReference>
<organism evidence="1 2">
    <name type="scientific">Nostoc commune NIES-4072</name>
    <dbReference type="NCBI Taxonomy" id="2005467"/>
    <lineage>
        <taxon>Bacteria</taxon>
        <taxon>Bacillati</taxon>
        <taxon>Cyanobacteriota</taxon>
        <taxon>Cyanophyceae</taxon>
        <taxon>Nostocales</taxon>
        <taxon>Nostocaceae</taxon>
        <taxon>Nostoc</taxon>
    </lineage>
</organism>
<protein>
    <submittedName>
        <fullName evidence="1">Uncharacterized protein</fullName>
    </submittedName>
</protein>
<comment type="caution">
    <text evidence="1">The sequence shown here is derived from an EMBL/GenBank/DDBJ whole genome shotgun (WGS) entry which is preliminary data.</text>
</comment>
<evidence type="ECO:0000313" key="1">
    <source>
        <dbReference type="EMBL" id="GBG20027.1"/>
    </source>
</evidence>
<proteinExistence type="predicted"/>